<name>A0A2N3PWF4_9PROT</name>
<dbReference type="InterPro" id="IPR014747">
    <property type="entry name" value="Bac_photo_RC_H_C"/>
</dbReference>
<feature type="domain" description="PRC-barrel" evidence="1">
    <location>
        <begin position="11"/>
        <end position="58"/>
    </location>
</feature>
<dbReference type="Pfam" id="PF05239">
    <property type="entry name" value="PRC"/>
    <property type="match status" value="1"/>
</dbReference>
<comment type="caution">
    <text evidence="2">The sequence shown here is derived from an EMBL/GenBank/DDBJ whole genome shotgun (WGS) entry which is preliminary data.</text>
</comment>
<keyword evidence="3" id="KW-1185">Reference proteome</keyword>
<dbReference type="GO" id="GO:0030077">
    <property type="term" value="C:plasma membrane light-harvesting complex"/>
    <property type="evidence" value="ECO:0007669"/>
    <property type="project" value="InterPro"/>
</dbReference>
<evidence type="ECO:0000313" key="3">
    <source>
        <dbReference type="Proteomes" id="UP000233293"/>
    </source>
</evidence>
<dbReference type="SUPFAM" id="SSF50346">
    <property type="entry name" value="PRC-barrel domain"/>
    <property type="match status" value="2"/>
</dbReference>
<dbReference type="InterPro" id="IPR027275">
    <property type="entry name" value="PRC-brl_dom"/>
</dbReference>
<gene>
    <name evidence="2" type="ORF">CWS72_09905</name>
</gene>
<evidence type="ECO:0000259" key="1">
    <source>
        <dbReference type="Pfam" id="PF05239"/>
    </source>
</evidence>
<dbReference type="InterPro" id="IPR011033">
    <property type="entry name" value="PRC_barrel-like_sf"/>
</dbReference>
<protein>
    <recommendedName>
        <fullName evidence="1">PRC-barrel domain-containing protein</fullName>
    </recommendedName>
</protein>
<dbReference type="Gene3D" id="3.90.50.10">
    <property type="entry name" value="Photosynthetic Reaction Center, subunit H, domain 2"/>
    <property type="match status" value="2"/>
</dbReference>
<dbReference type="OrthoDB" id="7274881at2"/>
<organism evidence="2 3">
    <name type="scientific">Telmatospirillum siberiense</name>
    <dbReference type="NCBI Taxonomy" id="382514"/>
    <lineage>
        <taxon>Bacteria</taxon>
        <taxon>Pseudomonadati</taxon>
        <taxon>Pseudomonadota</taxon>
        <taxon>Alphaproteobacteria</taxon>
        <taxon>Rhodospirillales</taxon>
        <taxon>Rhodospirillaceae</taxon>
        <taxon>Telmatospirillum</taxon>
    </lineage>
</organism>
<evidence type="ECO:0000313" key="2">
    <source>
        <dbReference type="EMBL" id="PKU24739.1"/>
    </source>
</evidence>
<dbReference type="EMBL" id="PIUM01000009">
    <property type="protein sequence ID" value="PKU24739.1"/>
    <property type="molecule type" value="Genomic_DNA"/>
</dbReference>
<dbReference type="GO" id="GO:0019684">
    <property type="term" value="P:photosynthesis, light reaction"/>
    <property type="evidence" value="ECO:0007669"/>
    <property type="project" value="InterPro"/>
</dbReference>
<dbReference type="Proteomes" id="UP000233293">
    <property type="component" value="Unassembled WGS sequence"/>
</dbReference>
<sequence length="251" mass="28401">MNGYAIQAIDGRIGTISDFLFDDATWLIRWLVVDTGSWLSGRRVLLPPSVLGHIDLKKEEFSVRLTMQEVTDSPNIDTEQPVSRQMESQVYNHYGWSPYWGTDFYIGGYGDMSGVLTASPSLDVERQEADVADALRAGGDPHLRSIAAVTGYHIQASDGEIGHIEDFLVQEADWSIHYLVVDTRNWWLGKKVLISPRSARGIDWASEIVTLNVDRQRVKDSPAYESAMSVDRTFERNFHNYYTDGRHGDRT</sequence>
<accession>A0A2N3PWF4</accession>
<reference evidence="3" key="1">
    <citation type="submission" date="2017-12" db="EMBL/GenBank/DDBJ databases">
        <title>Draft genome sequence of Telmatospirillum siberiense 26-4b1T, an acidotolerant peatland alphaproteobacterium potentially involved in sulfur cycling.</title>
        <authorList>
            <person name="Hausmann B."/>
            <person name="Pjevac P."/>
            <person name="Schreck K."/>
            <person name="Herbold C.W."/>
            <person name="Daims H."/>
            <person name="Wagner M."/>
            <person name="Pester M."/>
            <person name="Loy A."/>
        </authorList>
    </citation>
    <scope>NUCLEOTIDE SEQUENCE [LARGE SCALE GENOMIC DNA]</scope>
    <source>
        <strain evidence="3">26-4b1</strain>
    </source>
</reference>
<dbReference type="AlphaFoldDB" id="A0A2N3PWF4"/>
<proteinExistence type="predicted"/>